<dbReference type="RefSeq" id="WP_097357276.1">
    <property type="nucleotide sequence ID" value="NZ_CAWOZE010000031.1"/>
</dbReference>
<dbReference type="Proteomes" id="UP000219020">
    <property type="component" value="Unassembled WGS sequence"/>
</dbReference>
<name>A0A2A5T016_9GAMM</name>
<protein>
    <submittedName>
        <fullName evidence="1">Mobile element protein</fullName>
    </submittedName>
</protein>
<comment type="caution">
    <text evidence="1">The sequence shown here is derived from an EMBL/GenBank/DDBJ whole genome shotgun (WGS) entry which is preliminary data.</text>
</comment>
<evidence type="ECO:0000313" key="1">
    <source>
        <dbReference type="EMBL" id="PCS21519.1"/>
    </source>
</evidence>
<proteinExistence type="predicted"/>
<dbReference type="GeneID" id="66952583"/>
<evidence type="ECO:0000313" key="2">
    <source>
        <dbReference type="Proteomes" id="UP000219020"/>
    </source>
</evidence>
<dbReference type="AlphaFoldDB" id="A0A2A5T016"/>
<organism evidence="1 2">
    <name type="scientific">Candidatus Enterovibrio escicola</name>
    <dbReference type="NCBI Taxonomy" id="1927127"/>
    <lineage>
        <taxon>Bacteria</taxon>
        <taxon>Pseudomonadati</taxon>
        <taxon>Pseudomonadota</taxon>
        <taxon>Gammaproteobacteria</taxon>
        <taxon>Vibrionales</taxon>
        <taxon>Vibrionaceae</taxon>
        <taxon>Enterovibrio</taxon>
    </lineage>
</organism>
<keyword evidence="2" id="KW-1185">Reference proteome</keyword>
<reference evidence="2" key="1">
    <citation type="submission" date="2017-04" db="EMBL/GenBank/DDBJ databases">
        <title>Genome evolution of the luminous symbionts of deep sea anglerfish.</title>
        <authorList>
            <person name="Hendry T.A."/>
        </authorList>
    </citation>
    <scope>NUCLEOTIDE SEQUENCE [LARGE SCALE GENOMIC DNA]</scope>
</reference>
<dbReference type="EMBL" id="NBYY01000034">
    <property type="protein sequence ID" value="PCS21519.1"/>
    <property type="molecule type" value="Genomic_DNA"/>
</dbReference>
<sequence length="59" mass="6630">MENDRGYNKRSLVKTALFRYKQLLSPNLTLGNYNAQVGEALVNVKAINKVGRLGMPVHQ</sequence>
<accession>A0A2A5T016</accession>
<gene>
    <name evidence="1" type="ORF">BTN49_3059</name>
</gene>